<gene>
    <name evidence="5" type="ORF">COY37_00065</name>
</gene>
<evidence type="ECO:0000259" key="4">
    <source>
        <dbReference type="PROSITE" id="PS51165"/>
    </source>
</evidence>
<dbReference type="EMBL" id="PFNG01000002">
    <property type="protein sequence ID" value="PIZ42680.1"/>
    <property type="molecule type" value="Genomic_DNA"/>
</dbReference>
<accession>A0A2M7TBU5</accession>
<dbReference type="InterPro" id="IPR053943">
    <property type="entry name" value="RlmKL-like_Mtase_CS"/>
</dbReference>
<dbReference type="Pfam" id="PF01170">
    <property type="entry name" value="UPF0020"/>
    <property type="match status" value="1"/>
</dbReference>
<feature type="domain" description="THUMP" evidence="4">
    <location>
        <begin position="47"/>
        <end position="158"/>
    </location>
</feature>
<keyword evidence="3" id="KW-0694">RNA-binding</keyword>
<dbReference type="PANTHER" id="PTHR47313:SF1">
    <property type="entry name" value="RIBOSOMAL RNA LARGE SUBUNIT METHYLTRANSFERASE K_L"/>
    <property type="match status" value="1"/>
</dbReference>
<evidence type="ECO:0000313" key="5">
    <source>
        <dbReference type="EMBL" id="PIZ42680.1"/>
    </source>
</evidence>
<dbReference type="GO" id="GO:0003723">
    <property type="term" value="F:RNA binding"/>
    <property type="evidence" value="ECO:0007669"/>
    <property type="project" value="UniProtKB-UniRule"/>
</dbReference>
<proteinExistence type="predicted"/>
<organism evidence="5 6">
    <name type="scientific">Candidatus Aquicultor secundus</name>
    <dbReference type="NCBI Taxonomy" id="1973895"/>
    <lineage>
        <taxon>Bacteria</taxon>
        <taxon>Bacillati</taxon>
        <taxon>Actinomycetota</taxon>
        <taxon>Candidatus Aquicultoria</taxon>
        <taxon>Candidatus Aquicultorales</taxon>
        <taxon>Candidatus Aquicultoraceae</taxon>
        <taxon>Candidatus Aquicultor</taxon>
    </lineage>
</organism>
<dbReference type="GO" id="GO:0008990">
    <property type="term" value="F:rRNA (guanine-N2-)-methyltransferase activity"/>
    <property type="evidence" value="ECO:0007669"/>
    <property type="project" value="TreeGrafter"/>
</dbReference>
<dbReference type="GO" id="GO:0070043">
    <property type="term" value="F:rRNA (guanine-N7-)-methyltransferase activity"/>
    <property type="evidence" value="ECO:0007669"/>
    <property type="project" value="TreeGrafter"/>
</dbReference>
<dbReference type="CDD" id="cd11715">
    <property type="entry name" value="THUMP_AdoMetMT"/>
    <property type="match status" value="1"/>
</dbReference>
<dbReference type="SUPFAM" id="SSF53335">
    <property type="entry name" value="S-adenosyl-L-methionine-dependent methyltransferases"/>
    <property type="match status" value="1"/>
</dbReference>
<dbReference type="InterPro" id="IPR004114">
    <property type="entry name" value="THUMP_dom"/>
</dbReference>
<dbReference type="SMART" id="SM00981">
    <property type="entry name" value="THUMP"/>
    <property type="match status" value="1"/>
</dbReference>
<dbReference type="Pfam" id="PF22020">
    <property type="entry name" value="RlmL_1st"/>
    <property type="match status" value="1"/>
</dbReference>
<dbReference type="PROSITE" id="PS51165">
    <property type="entry name" value="THUMP"/>
    <property type="match status" value="1"/>
</dbReference>
<dbReference type="Pfam" id="PF02926">
    <property type="entry name" value="THUMP"/>
    <property type="match status" value="1"/>
</dbReference>
<dbReference type="Proteomes" id="UP000230956">
    <property type="component" value="Unassembled WGS sequence"/>
</dbReference>
<dbReference type="Gene3D" id="3.40.50.150">
    <property type="entry name" value="Vaccinia Virus protein VP39"/>
    <property type="match status" value="1"/>
</dbReference>
<dbReference type="PROSITE" id="PS00092">
    <property type="entry name" value="N6_MTASE"/>
    <property type="match status" value="1"/>
</dbReference>
<evidence type="ECO:0000256" key="1">
    <source>
        <dbReference type="ARBA" id="ARBA00022603"/>
    </source>
</evidence>
<dbReference type="AlphaFoldDB" id="A0A2M7TBU5"/>
<keyword evidence="1 5" id="KW-0489">Methyltransferase</keyword>
<evidence type="ECO:0000313" key="6">
    <source>
        <dbReference type="Proteomes" id="UP000230956"/>
    </source>
</evidence>
<dbReference type="InterPro" id="IPR000241">
    <property type="entry name" value="RlmKL-like_Mtase"/>
</dbReference>
<dbReference type="InterPro" id="IPR054170">
    <property type="entry name" value="RlmL_1st"/>
</dbReference>
<sequence length="378" mass="42264">MSKDRHRFFATAAKGVEPVLAGELRALGMRDVVEETGGVRFFGELEAAYRANLWLRTANRVLMTLREFNCPSEQALYDGVRKIDWRRHLTSKMTLAVDANVRSSTMKHSKYAALKTKDAIVDQLREKTGSRPSVDPENPDLRINVHIDRNHCTLSLDTSDESLHKRGYRTAGLEAPLKETLAAALVCFTEWDMKSPFIDPMCGSGTIVIEAALKAANIAPGLIRKTFGFQQWLNFDKNLWDSLVNQAEGLRKPKPQAPIRGYDISGKAISAAMENARAATVGPFVPFIRKDIKDLEPPPGPGVIIVNPPYGERLGQKQELEPFYKTIGDVFKQKCKGYSGFVFTGNLELAKHIGLKASRRIVLFNGPIESRLLKYELY</sequence>
<keyword evidence="2 5" id="KW-0808">Transferase</keyword>
<dbReference type="Gene3D" id="3.30.2130.30">
    <property type="match status" value="1"/>
</dbReference>
<evidence type="ECO:0000256" key="2">
    <source>
        <dbReference type="ARBA" id="ARBA00022679"/>
    </source>
</evidence>
<protein>
    <submittedName>
        <fullName evidence="5">RNA methyltransferase</fullName>
    </submittedName>
</protein>
<dbReference type="InterPro" id="IPR002052">
    <property type="entry name" value="DNA_methylase_N6_adenine_CS"/>
</dbReference>
<evidence type="ECO:0000256" key="3">
    <source>
        <dbReference type="PROSITE-ProRule" id="PRU00529"/>
    </source>
</evidence>
<comment type="caution">
    <text evidence="5">The sequence shown here is derived from an EMBL/GenBank/DDBJ whole genome shotgun (WGS) entry which is preliminary data.</text>
</comment>
<dbReference type="InterPro" id="IPR029063">
    <property type="entry name" value="SAM-dependent_MTases_sf"/>
</dbReference>
<reference evidence="6" key="1">
    <citation type="submission" date="2017-09" db="EMBL/GenBank/DDBJ databases">
        <title>Depth-based differentiation of microbial function through sediment-hosted aquifers and enrichment of novel symbionts in the deep terrestrial subsurface.</title>
        <authorList>
            <person name="Probst A.J."/>
            <person name="Ladd B."/>
            <person name="Jarett J.K."/>
            <person name="Geller-Mcgrath D.E."/>
            <person name="Sieber C.M.K."/>
            <person name="Emerson J.B."/>
            <person name="Anantharaman K."/>
            <person name="Thomas B.C."/>
            <person name="Malmstrom R."/>
            <person name="Stieglmeier M."/>
            <person name="Klingl A."/>
            <person name="Woyke T."/>
            <person name="Ryan C.M."/>
            <person name="Banfield J.F."/>
        </authorList>
    </citation>
    <scope>NUCLEOTIDE SEQUENCE [LARGE SCALE GENOMIC DNA]</scope>
</reference>
<dbReference type="PROSITE" id="PS01261">
    <property type="entry name" value="UPF0020"/>
    <property type="match status" value="1"/>
</dbReference>
<dbReference type="PANTHER" id="PTHR47313">
    <property type="entry name" value="RIBOSOMAL RNA LARGE SUBUNIT METHYLTRANSFERASE K/L"/>
    <property type="match status" value="1"/>
</dbReference>
<name>A0A2M7TBU5_9ACTN</name>
<dbReference type="RefSeq" id="WP_286975409.1">
    <property type="nucleotide sequence ID" value="NZ_PFNG01000002.1"/>
</dbReference>